<evidence type="ECO:0000313" key="7">
    <source>
        <dbReference type="Proteomes" id="UP000199073"/>
    </source>
</evidence>
<dbReference type="Gene3D" id="3.40.50.1100">
    <property type="match status" value="2"/>
</dbReference>
<dbReference type="GO" id="GO:0030170">
    <property type="term" value="F:pyridoxal phosphate binding"/>
    <property type="evidence" value="ECO:0007669"/>
    <property type="project" value="InterPro"/>
</dbReference>
<dbReference type="PANTHER" id="PTHR48078:SF9">
    <property type="entry name" value="D-SERINE DEHYDRATASE"/>
    <property type="match status" value="1"/>
</dbReference>
<accession>A0A1H0IYA1</accession>
<dbReference type="OrthoDB" id="9780546at2"/>
<dbReference type="PROSITE" id="PS00165">
    <property type="entry name" value="DEHYDRATASE_SER_THR"/>
    <property type="match status" value="1"/>
</dbReference>
<dbReference type="EMBL" id="FNJI01000001">
    <property type="protein sequence ID" value="SDO36189.1"/>
    <property type="molecule type" value="Genomic_DNA"/>
</dbReference>
<dbReference type="InterPro" id="IPR011780">
    <property type="entry name" value="D_Ser_am_lyase"/>
</dbReference>
<sequence length="455" mass="49809">MREKTEKSVDQWCRTHPLVKDLVNYRELTWHNPEASAETTSLPDSAPSLEDMVEAEKRWHRFRPFLAKAFPETAAAGGIIESGVRRIATMQQAMTDHFAMELPGTALLKCDHQLPVSGSIKARGGIYEVLKLAEEIALAKGFLSLEDDYAKLCEPEAKAVLNRYSIAVGSTGNLGLSIGIIGAALGFRVTVHMSHDARAWKKNLLRQKKVTVVEHKGSYSAAVAAGRKNCANAPRCHFIDDENSKDLFLGYSVAALRLKNQLAEQEIAVDHNNPLFVYLPCGVGGGPGGITFGLKHVFGHNVYCYFAEPTHAPCMFLGLYTKLHERVAVTDFGLDNVTDADGLAVGRPSGFVGKIMGRLVDGLFTVNDTTMYRMLALLADTENIRMEPSALAGMVGIVRMAQSHPLLSTNSPQHREEIAARATHLVWGTGGSMVPEGEMSGYYERGKQLLEIDQQ</sequence>
<dbReference type="NCBIfam" id="TIGR02035">
    <property type="entry name" value="D_Ser_am_lyase"/>
    <property type="match status" value="1"/>
</dbReference>
<evidence type="ECO:0000256" key="2">
    <source>
        <dbReference type="ARBA" id="ARBA00022898"/>
    </source>
</evidence>
<organism evidence="6 7">
    <name type="scientific">Desulforhopalus singaporensis</name>
    <dbReference type="NCBI Taxonomy" id="91360"/>
    <lineage>
        <taxon>Bacteria</taxon>
        <taxon>Pseudomonadati</taxon>
        <taxon>Thermodesulfobacteriota</taxon>
        <taxon>Desulfobulbia</taxon>
        <taxon>Desulfobulbales</taxon>
        <taxon>Desulfocapsaceae</taxon>
        <taxon>Desulforhopalus</taxon>
    </lineage>
</organism>
<dbReference type="InterPro" id="IPR050147">
    <property type="entry name" value="Ser/Thr_Dehydratase"/>
</dbReference>
<protein>
    <recommendedName>
        <fullName evidence="4">Probable D-serine dehydratase</fullName>
        <ecNumber evidence="4">4.3.1.18</ecNumber>
    </recommendedName>
    <alternativeName>
        <fullName evidence="4">D-serine deaminase</fullName>
        <shortName evidence="4">DSD</shortName>
    </alternativeName>
</protein>
<feature type="domain" description="Tryptophan synthase beta chain-like PALP" evidence="5">
    <location>
        <begin position="101"/>
        <end position="401"/>
    </location>
</feature>
<dbReference type="GO" id="GO:0036088">
    <property type="term" value="P:D-serine catabolic process"/>
    <property type="evidence" value="ECO:0007669"/>
    <property type="project" value="TreeGrafter"/>
</dbReference>
<proteinExistence type="inferred from homology"/>
<comment type="similarity">
    <text evidence="4">Belongs to the serine/threonine dehydratase family. DsdA subfamily.</text>
</comment>
<dbReference type="EC" id="4.3.1.18" evidence="4"/>
<keyword evidence="7" id="KW-1185">Reference proteome</keyword>
<dbReference type="InterPro" id="IPR036052">
    <property type="entry name" value="TrpB-like_PALP_sf"/>
</dbReference>
<dbReference type="HAMAP" id="MF_01030">
    <property type="entry name" value="D_Ser_dehydrat"/>
    <property type="match status" value="1"/>
</dbReference>
<dbReference type="GO" id="GO:0016836">
    <property type="term" value="F:hydro-lyase activity"/>
    <property type="evidence" value="ECO:0007669"/>
    <property type="project" value="UniProtKB-UniRule"/>
</dbReference>
<dbReference type="SUPFAM" id="SSF53686">
    <property type="entry name" value="Tryptophan synthase beta subunit-like PLP-dependent enzymes"/>
    <property type="match status" value="1"/>
</dbReference>
<evidence type="ECO:0000256" key="4">
    <source>
        <dbReference type="HAMAP-Rule" id="MF_01030"/>
    </source>
</evidence>
<dbReference type="InterPro" id="IPR000634">
    <property type="entry name" value="Ser/Thr_deHydtase_PyrdxlP-BS"/>
</dbReference>
<keyword evidence="2 4" id="KW-0663">Pyridoxal phosphate</keyword>
<reference evidence="6 7" key="1">
    <citation type="submission" date="2016-10" db="EMBL/GenBank/DDBJ databases">
        <authorList>
            <person name="de Groot N.N."/>
        </authorList>
    </citation>
    <scope>NUCLEOTIDE SEQUENCE [LARGE SCALE GENOMIC DNA]</scope>
    <source>
        <strain evidence="6 7">DSM 12130</strain>
    </source>
</reference>
<dbReference type="STRING" id="91360.SAMN05660330_00066"/>
<name>A0A1H0IYA1_9BACT</name>
<dbReference type="RefSeq" id="WP_092218627.1">
    <property type="nucleotide sequence ID" value="NZ_FNJI01000001.1"/>
</dbReference>
<gene>
    <name evidence="4" type="primary">dsdA</name>
    <name evidence="6" type="ORF">SAMN05660330_00066</name>
</gene>
<dbReference type="Pfam" id="PF00291">
    <property type="entry name" value="PALP"/>
    <property type="match status" value="1"/>
</dbReference>
<dbReference type="GO" id="GO:0008721">
    <property type="term" value="F:D-serine ammonia-lyase activity"/>
    <property type="evidence" value="ECO:0007669"/>
    <property type="project" value="UniProtKB-EC"/>
</dbReference>
<dbReference type="AlphaFoldDB" id="A0A1H0IYA1"/>
<keyword evidence="3 4" id="KW-0456">Lyase</keyword>
<dbReference type="InterPro" id="IPR001926">
    <property type="entry name" value="TrpB-like_PALP"/>
</dbReference>
<evidence type="ECO:0000259" key="5">
    <source>
        <dbReference type="Pfam" id="PF00291"/>
    </source>
</evidence>
<evidence type="ECO:0000256" key="3">
    <source>
        <dbReference type="ARBA" id="ARBA00023239"/>
    </source>
</evidence>
<evidence type="ECO:0000256" key="1">
    <source>
        <dbReference type="ARBA" id="ARBA00001933"/>
    </source>
</evidence>
<dbReference type="GO" id="GO:0009097">
    <property type="term" value="P:isoleucine biosynthetic process"/>
    <property type="evidence" value="ECO:0007669"/>
    <property type="project" value="TreeGrafter"/>
</dbReference>
<evidence type="ECO:0000313" key="6">
    <source>
        <dbReference type="EMBL" id="SDO36189.1"/>
    </source>
</evidence>
<comment type="catalytic activity">
    <reaction evidence="4">
        <text>D-serine = pyruvate + NH4(+)</text>
        <dbReference type="Rhea" id="RHEA:13977"/>
        <dbReference type="ChEBI" id="CHEBI:15361"/>
        <dbReference type="ChEBI" id="CHEBI:28938"/>
        <dbReference type="ChEBI" id="CHEBI:35247"/>
        <dbReference type="EC" id="4.3.1.18"/>
    </reaction>
</comment>
<comment type="cofactor">
    <cofactor evidence="1 4">
        <name>pyridoxal 5'-phosphate</name>
        <dbReference type="ChEBI" id="CHEBI:597326"/>
    </cofactor>
</comment>
<dbReference type="NCBIfam" id="NF002823">
    <property type="entry name" value="PRK02991.1"/>
    <property type="match status" value="1"/>
</dbReference>
<dbReference type="Proteomes" id="UP000199073">
    <property type="component" value="Unassembled WGS sequence"/>
</dbReference>
<feature type="modified residue" description="N6-(pyridoxal phosphate)lysine" evidence="4">
    <location>
        <position position="121"/>
    </location>
</feature>
<dbReference type="PANTHER" id="PTHR48078">
    <property type="entry name" value="THREONINE DEHYDRATASE, MITOCHONDRIAL-RELATED"/>
    <property type="match status" value="1"/>
</dbReference>